<proteinExistence type="predicted"/>
<comment type="caution">
    <text evidence="2">The sequence shown here is derived from an EMBL/GenBank/DDBJ whole genome shotgun (WGS) entry which is preliminary data.</text>
</comment>
<dbReference type="Proteomes" id="UP000286045">
    <property type="component" value="Unassembled WGS sequence"/>
</dbReference>
<gene>
    <name evidence="2" type="ORF">EKO27_g5450</name>
</gene>
<name>A0A439D5I6_9PEZI</name>
<evidence type="ECO:0000313" key="2">
    <source>
        <dbReference type="EMBL" id="RWA09661.1"/>
    </source>
</evidence>
<dbReference type="EMBL" id="RYZI01000145">
    <property type="protein sequence ID" value="RWA09661.1"/>
    <property type="molecule type" value="Genomic_DNA"/>
</dbReference>
<feature type="region of interest" description="Disordered" evidence="1">
    <location>
        <begin position="1"/>
        <end position="30"/>
    </location>
</feature>
<protein>
    <submittedName>
        <fullName evidence="2">Uncharacterized protein</fullName>
    </submittedName>
</protein>
<dbReference type="AlphaFoldDB" id="A0A439D5I6"/>
<accession>A0A439D5I6</accession>
<evidence type="ECO:0000256" key="1">
    <source>
        <dbReference type="SAM" id="MobiDB-lite"/>
    </source>
</evidence>
<evidence type="ECO:0000313" key="3">
    <source>
        <dbReference type="Proteomes" id="UP000286045"/>
    </source>
</evidence>
<organism evidence="2 3">
    <name type="scientific">Xylaria grammica</name>
    <dbReference type="NCBI Taxonomy" id="363999"/>
    <lineage>
        <taxon>Eukaryota</taxon>
        <taxon>Fungi</taxon>
        <taxon>Dikarya</taxon>
        <taxon>Ascomycota</taxon>
        <taxon>Pezizomycotina</taxon>
        <taxon>Sordariomycetes</taxon>
        <taxon>Xylariomycetidae</taxon>
        <taxon>Xylariales</taxon>
        <taxon>Xylariaceae</taxon>
        <taxon>Xylaria</taxon>
    </lineage>
</organism>
<reference evidence="2 3" key="1">
    <citation type="submission" date="2018-12" db="EMBL/GenBank/DDBJ databases">
        <title>Draft genome sequence of Xylaria grammica IHI A82.</title>
        <authorList>
            <person name="Buettner E."/>
            <person name="Kellner H."/>
        </authorList>
    </citation>
    <scope>NUCLEOTIDE SEQUENCE [LARGE SCALE GENOMIC DNA]</scope>
    <source>
        <strain evidence="2 3">IHI A82</strain>
    </source>
</reference>
<sequence>MYKGAAGSENALDPYPVAKPRSQTSLWSNENTRLDRAGAIHNMVASDERSKLGHEYLDEDVTDEDMAQLLAEPPESIKENHMPPSSVQGWDYESRSAAEYDPALKRSSPLNSQEIDARATNIDGNWQAEDLLDEDVDWNAVLANSNAIQEPSLADSLPKTEISKCVNVGTHTKIPSGARPRSDEAEPFAAFIRPSFPEKVRDRPSVPGMSSDTLLRACFRTGAMISQTVYSFSHQQDVLFELYARVTYSSREALSRKQHFQFVDLFKDQQPYPAATLTNWRIDSQLDKDSATFLDTSGGPRLCWCVCKPVRDLKAAIGWTYAVLKIKEVNWEQILWAKRMICGDSDRLPTKTAAAKL</sequence>
<keyword evidence="3" id="KW-1185">Reference proteome</keyword>
<feature type="compositionally biased region" description="Polar residues" evidence="1">
    <location>
        <begin position="21"/>
        <end position="30"/>
    </location>
</feature>